<dbReference type="GO" id="GO:0005634">
    <property type="term" value="C:nucleus"/>
    <property type="evidence" value="ECO:0007669"/>
    <property type="project" value="UniProtKB-SubCell"/>
</dbReference>
<organism evidence="9 10">
    <name type="scientific">Cutaneotrichosporon cavernicola</name>
    <dbReference type="NCBI Taxonomy" id="279322"/>
    <lineage>
        <taxon>Eukaryota</taxon>
        <taxon>Fungi</taxon>
        <taxon>Dikarya</taxon>
        <taxon>Basidiomycota</taxon>
        <taxon>Agaricomycotina</taxon>
        <taxon>Tremellomycetes</taxon>
        <taxon>Trichosporonales</taxon>
        <taxon>Trichosporonaceae</taxon>
        <taxon>Cutaneotrichosporon</taxon>
    </lineage>
</organism>
<dbReference type="InterPro" id="IPR027417">
    <property type="entry name" value="P-loop_NTPase"/>
</dbReference>
<dbReference type="InterPro" id="IPR038718">
    <property type="entry name" value="SNF2-like_sf"/>
</dbReference>
<dbReference type="PANTHER" id="PTHR45629:SF7">
    <property type="entry name" value="DNA EXCISION REPAIR PROTEIN ERCC-6-RELATED"/>
    <property type="match status" value="1"/>
</dbReference>
<feature type="region of interest" description="Disordered" evidence="6">
    <location>
        <begin position="256"/>
        <end position="275"/>
    </location>
</feature>
<dbReference type="PROSITE" id="PS00690">
    <property type="entry name" value="DEAH_ATP_HELICASE"/>
    <property type="match status" value="1"/>
</dbReference>
<feature type="compositionally biased region" description="Acidic residues" evidence="6">
    <location>
        <begin position="265"/>
        <end position="275"/>
    </location>
</feature>
<feature type="compositionally biased region" description="Acidic residues" evidence="6">
    <location>
        <begin position="299"/>
        <end position="309"/>
    </location>
</feature>
<proteinExistence type="predicted"/>
<dbReference type="Proteomes" id="UP001233271">
    <property type="component" value="Chromosome 2"/>
</dbReference>
<dbReference type="Gene3D" id="3.40.50.10810">
    <property type="entry name" value="Tandem AAA-ATPase domain"/>
    <property type="match status" value="1"/>
</dbReference>
<evidence type="ECO:0000256" key="2">
    <source>
        <dbReference type="ARBA" id="ARBA00022741"/>
    </source>
</evidence>
<evidence type="ECO:0000256" key="1">
    <source>
        <dbReference type="ARBA" id="ARBA00004123"/>
    </source>
</evidence>
<dbReference type="InterPro" id="IPR049730">
    <property type="entry name" value="SNF2/RAD54-like_C"/>
</dbReference>
<feature type="region of interest" description="Disordered" evidence="6">
    <location>
        <begin position="1"/>
        <end position="125"/>
    </location>
</feature>
<feature type="compositionally biased region" description="Basic and acidic residues" evidence="6">
    <location>
        <begin position="62"/>
        <end position="106"/>
    </location>
</feature>
<evidence type="ECO:0000256" key="5">
    <source>
        <dbReference type="ARBA" id="ARBA00023242"/>
    </source>
</evidence>
<dbReference type="InterPro" id="IPR050496">
    <property type="entry name" value="SNF2_RAD54_helicase_repair"/>
</dbReference>
<dbReference type="Gene3D" id="3.40.50.300">
    <property type="entry name" value="P-loop containing nucleotide triphosphate hydrolases"/>
    <property type="match status" value="1"/>
</dbReference>
<dbReference type="GO" id="GO:0016787">
    <property type="term" value="F:hydrolase activity"/>
    <property type="evidence" value="ECO:0007669"/>
    <property type="project" value="UniProtKB-KW"/>
</dbReference>
<keyword evidence="3" id="KW-0378">Hydrolase</keyword>
<evidence type="ECO:0000256" key="3">
    <source>
        <dbReference type="ARBA" id="ARBA00022801"/>
    </source>
</evidence>
<feature type="region of interest" description="Disordered" evidence="6">
    <location>
        <begin position="286"/>
        <end position="309"/>
    </location>
</feature>
<dbReference type="CDD" id="cd18793">
    <property type="entry name" value="SF2_C_SNF"/>
    <property type="match status" value="1"/>
</dbReference>
<feature type="region of interest" description="Disordered" evidence="6">
    <location>
        <begin position="197"/>
        <end position="236"/>
    </location>
</feature>
<accession>A0AA48L2K8</accession>
<name>A0AA48L2K8_9TREE</name>
<feature type="region of interest" description="Disordered" evidence="6">
    <location>
        <begin position="1064"/>
        <end position="1088"/>
    </location>
</feature>
<evidence type="ECO:0008006" key="11">
    <source>
        <dbReference type="Google" id="ProtNLM"/>
    </source>
</evidence>
<comment type="subcellular location">
    <subcellularLocation>
        <location evidence="1">Nucleus</location>
    </subcellularLocation>
</comment>
<evidence type="ECO:0000313" key="9">
    <source>
        <dbReference type="EMBL" id="BEI89318.1"/>
    </source>
</evidence>
<dbReference type="InterPro" id="IPR001650">
    <property type="entry name" value="Helicase_C-like"/>
</dbReference>
<feature type="compositionally biased region" description="Low complexity" evidence="6">
    <location>
        <begin position="107"/>
        <end position="116"/>
    </location>
</feature>
<evidence type="ECO:0000259" key="8">
    <source>
        <dbReference type="PROSITE" id="PS51194"/>
    </source>
</evidence>
<dbReference type="RefSeq" id="XP_060454584.1">
    <property type="nucleotide sequence ID" value="XM_060597719.1"/>
</dbReference>
<evidence type="ECO:0000313" key="10">
    <source>
        <dbReference type="Proteomes" id="UP001233271"/>
    </source>
</evidence>
<keyword evidence="4" id="KW-0067">ATP-binding</keyword>
<dbReference type="GeneID" id="85493189"/>
<dbReference type="Pfam" id="PF00271">
    <property type="entry name" value="Helicase_C"/>
    <property type="match status" value="1"/>
</dbReference>
<evidence type="ECO:0000256" key="6">
    <source>
        <dbReference type="SAM" id="MobiDB-lite"/>
    </source>
</evidence>
<dbReference type="SMART" id="SM00487">
    <property type="entry name" value="DEXDc"/>
    <property type="match status" value="1"/>
</dbReference>
<dbReference type="SMART" id="SM00490">
    <property type="entry name" value="HELICc"/>
    <property type="match status" value="1"/>
</dbReference>
<dbReference type="EMBL" id="AP028213">
    <property type="protein sequence ID" value="BEI89318.1"/>
    <property type="molecule type" value="Genomic_DNA"/>
</dbReference>
<dbReference type="InterPro" id="IPR002464">
    <property type="entry name" value="DNA/RNA_helicase_DEAH_CS"/>
</dbReference>
<dbReference type="PROSITE" id="PS51194">
    <property type="entry name" value="HELICASE_CTER"/>
    <property type="match status" value="1"/>
</dbReference>
<feature type="compositionally biased region" description="Basic residues" evidence="6">
    <location>
        <begin position="1"/>
        <end position="11"/>
    </location>
</feature>
<feature type="compositionally biased region" description="Basic and acidic residues" evidence="6">
    <location>
        <begin position="24"/>
        <end position="42"/>
    </location>
</feature>
<dbReference type="SUPFAM" id="SSF52540">
    <property type="entry name" value="P-loop containing nucleoside triphosphate hydrolases"/>
    <property type="match status" value="2"/>
</dbReference>
<sequence length="1113" mass="124849">MSGFKPPKRRRDVNPGVKSSAGPDAKRLKALAKPDIEPEAKVLKPSRASPPPKDDFDIDAADDAREYKAAQELELKREKVRTENKERKIRGEKPLKMPSKSKRDGASSRQRQASNSSDEDDSWADLFQPLDTRELRYEGQILLPFNPLEELATLAPGVEPDEIALKQRALEQRGLSPRKARLSGAARALGNGLLTLAKPDPLPSASAEAGAKQKDIKPFLSSSEPDVPDDVSPDAKPNLTLGVDYKPSFGALQAAMTSSANGGDGVEEEEEQEDYSEEVVVAPWGSNRPALSINGPATDNEESEEEIYSEDEVEEAYSGDERASCEDLYWPFLTAALPVASITISKSQPSTGSSQAQSRSLVSVDSKVLAVKERPSFPFTDEQRKIGPYAIDQEDPTMVIPAPINRFLRKYQREGIDFLYSKYKQGYGGVLGDDMGLGKTVQLSAIMRKTGTSADEGRRKSLIRGDNVESIPAKRWPTALIVCPTSLVDNWGFFEYKVLRSSLDKGDIETLRLGYLDILLTSNEMCIRHADDLKTAPISVVIVDEAHRMKKLNGRLALAVKRLRANACFALTGTLIQNRMEEMWSILDFVHRGWAGTFKEWRAYAAKPVTQGHRRDGTLLEVCMAIKRVGELKDKVLPHFYLRRDKGLIAHELPRKLDKVVLCPLAKHQEGVYKRVVESEDMAFILKAKDLCSCGSDKTRITCCYTENSQGDDYRTAILKMCVGLPYDPNVHNKIEAALDSDNCGKWTLLSKLLKDWRSRSEEKNKILVFSNSVRLLKMIYDFINTSPSLSGFGCDLFTGEVDKDERMSVVDRFQDPNGDLSIMLVSTMAGGVGLNLTAANKVVIFDPNWNPANDLQAMDRAFRIGQTRPVDVYRLIGQGTVEELMYERQIYKQQRSRQMNQGTFERRTHAGYEGATDMRNQGELFGVHNLFRYWPGGYVKDNLNRIREDEDQFRLDMIEAEYEDETDDEDGVAAARRARDKRRAAAAAEHDETSLLCELTSDGSAPADHDENILSKLGISSMEHDKAFRDSPEERELYEKGLEILKRQPHLATMLANDVARLPAEIRPQRKARKSEDSKELKREQVEEPWRNRFAAGRIRNRGKLLVDSDDE</sequence>
<dbReference type="AlphaFoldDB" id="A0AA48L2K8"/>
<feature type="domain" description="Helicase C-terminal" evidence="8">
    <location>
        <begin position="749"/>
        <end position="912"/>
    </location>
</feature>
<protein>
    <recommendedName>
        <fullName evidence="11">P-loop containing nucleoside triphosphate hydrolase protein</fullName>
    </recommendedName>
</protein>
<keyword evidence="2" id="KW-0547">Nucleotide-binding</keyword>
<dbReference type="InterPro" id="IPR000330">
    <property type="entry name" value="SNF2_N"/>
</dbReference>
<gene>
    <name evidence="9" type="ORF">CcaverHIS019_0206800</name>
</gene>
<dbReference type="KEGG" id="ccac:CcaHIS019_0206800"/>
<dbReference type="Pfam" id="PF00176">
    <property type="entry name" value="SNF2-rel_dom"/>
    <property type="match status" value="1"/>
</dbReference>
<feature type="compositionally biased region" description="Basic and acidic residues" evidence="6">
    <location>
        <begin position="1075"/>
        <end position="1088"/>
    </location>
</feature>
<evidence type="ECO:0000256" key="4">
    <source>
        <dbReference type="ARBA" id="ARBA00022840"/>
    </source>
</evidence>
<dbReference type="InterPro" id="IPR014001">
    <property type="entry name" value="Helicase_ATP-bd"/>
</dbReference>
<evidence type="ECO:0000259" key="7">
    <source>
        <dbReference type="PROSITE" id="PS51192"/>
    </source>
</evidence>
<keyword evidence="10" id="KW-1185">Reference proteome</keyword>
<dbReference type="GO" id="GO:0005524">
    <property type="term" value="F:ATP binding"/>
    <property type="evidence" value="ECO:0007669"/>
    <property type="project" value="InterPro"/>
</dbReference>
<keyword evidence="5" id="KW-0539">Nucleus</keyword>
<dbReference type="PANTHER" id="PTHR45629">
    <property type="entry name" value="SNF2/RAD54 FAMILY MEMBER"/>
    <property type="match status" value="1"/>
</dbReference>
<dbReference type="PROSITE" id="PS51192">
    <property type="entry name" value="HELICASE_ATP_BIND_1"/>
    <property type="match status" value="1"/>
</dbReference>
<reference evidence="9" key="1">
    <citation type="journal article" date="2023" name="BMC Genomics">
        <title>Chromosome-level genome assemblies of Cutaneotrichosporon spp. (Trichosporonales, Basidiomycota) reveal imbalanced evolution between nucleotide sequences and chromosome synteny.</title>
        <authorList>
            <person name="Kobayashi Y."/>
            <person name="Kayamori A."/>
            <person name="Aoki K."/>
            <person name="Shiwa Y."/>
            <person name="Matsutani M."/>
            <person name="Fujita N."/>
            <person name="Sugita T."/>
            <person name="Iwasaki W."/>
            <person name="Tanaka N."/>
            <person name="Takashima M."/>
        </authorList>
    </citation>
    <scope>NUCLEOTIDE SEQUENCE</scope>
    <source>
        <strain evidence="9">HIS019</strain>
    </source>
</reference>
<dbReference type="FunFam" id="3.40.50.10810:FF:000019">
    <property type="entry name" value="DNA excision repair protein ERCC-6-like 2 isoform X1"/>
    <property type="match status" value="1"/>
</dbReference>
<feature type="domain" description="Helicase ATP-binding" evidence="7">
    <location>
        <begin position="420"/>
        <end position="593"/>
    </location>
</feature>